<dbReference type="GO" id="GO:0016787">
    <property type="term" value="F:hydrolase activity"/>
    <property type="evidence" value="ECO:0007669"/>
    <property type="project" value="UniProtKB-KW"/>
</dbReference>
<dbReference type="SMART" id="SM00855">
    <property type="entry name" value="PGAM"/>
    <property type="match status" value="1"/>
</dbReference>
<dbReference type="CDD" id="cd07067">
    <property type="entry name" value="HP_PGM_like"/>
    <property type="match status" value="1"/>
</dbReference>
<gene>
    <name evidence="1" type="primary">sixA</name>
    <name evidence="1" type="ORF">NCTC11166_01777</name>
</gene>
<dbReference type="Gene3D" id="3.40.50.1240">
    <property type="entry name" value="Phosphoglycerate mutase-like"/>
    <property type="match status" value="1"/>
</dbReference>
<dbReference type="InterPro" id="IPR013078">
    <property type="entry name" value="His_Pase_superF_clade-1"/>
</dbReference>
<dbReference type="EC" id="3.1.3.-" evidence="1"/>
<name>A0A2X1D1H0_BREVE</name>
<organism evidence="1 2">
    <name type="scientific">Brevundimonas vesicularis</name>
    <name type="common">Pseudomonas vesicularis</name>
    <dbReference type="NCBI Taxonomy" id="41276"/>
    <lineage>
        <taxon>Bacteria</taxon>
        <taxon>Pseudomonadati</taxon>
        <taxon>Pseudomonadota</taxon>
        <taxon>Alphaproteobacteria</taxon>
        <taxon>Caulobacterales</taxon>
        <taxon>Caulobacteraceae</taxon>
        <taxon>Brevundimonas</taxon>
    </lineage>
</organism>
<dbReference type="EMBL" id="UAQP01000006">
    <property type="protein sequence ID" value="SPU54405.1"/>
    <property type="molecule type" value="Genomic_DNA"/>
</dbReference>
<proteinExistence type="predicted"/>
<dbReference type="AlphaFoldDB" id="A0A2X1D1H0"/>
<dbReference type="RefSeq" id="WP_112862620.1">
    <property type="nucleotide sequence ID" value="NZ_UAQP01000006.1"/>
</dbReference>
<accession>A0A2X1D1H0</accession>
<dbReference type="SUPFAM" id="SSF53254">
    <property type="entry name" value="Phosphoglycerate mutase-like"/>
    <property type="match status" value="1"/>
</dbReference>
<protein>
    <submittedName>
        <fullName evidence="1">Phosphohistidine phosphatase sixA</fullName>
        <ecNumber evidence="1">3.1.3.-</ecNumber>
    </submittedName>
</protein>
<evidence type="ECO:0000313" key="1">
    <source>
        <dbReference type="EMBL" id="SPU54405.1"/>
    </source>
</evidence>
<keyword evidence="1" id="KW-0378">Hydrolase</keyword>
<dbReference type="Proteomes" id="UP000251186">
    <property type="component" value="Unassembled WGS sequence"/>
</dbReference>
<evidence type="ECO:0000313" key="2">
    <source>
        <dbReference type="Proteomes" id="UP000251186"/>
    </source>
</evidence>
<dbReference type="InterPro" id="IPR029033">
    <property type="entry name" value="His_PPase_superfam"/>
</dbReference>
<reference evidence="1 2" key="1">
    <citation type="submission" date="2018-06" db="EMBL/GenBank/DDBJ databases">
        <authorList>
            <consortium name="Pathogen Informatics"/>
            <person name="Doyle S."/>
        </authorList>
    </citation>
    <scope>NUCLEOTIDE SEQUENCE [LARGE SCALE GENOMIC DNA]</scope>
    <source>
        <strain evidence="1 2">NCTC11166</strain>
    </source>
</reference>
<dbReference type="Pfam" id="PF00300">
    <property type="entry name" value="His_Phos_1"/>
    <property type="match status" value="1"/>
</dbReference>
<sequence>MQRIFWRHAQAAWAANDLERPLTEVGRLQAQAAADWLKDQGIDFPLYTSEARRAQETGRYYAEPKQKLSGLNPDGNIAAVYTALAQIQDETAVIVGHLPWLGKIVGEFLEKPSGYIEVNTAEIFWLEQKDGIWQLKGHFAG</sequence>